<reference evidence="5" key="2">
    <citation type="submission" date="2019-10" db="EMBL/GenBank/DDBJ databases">
        <title>A de novo genome assembly of a pear dwarfing rootstock.</title>
        <authorList>
            <person name="Wang F."/>
            <person name="Wang J."/>
            <person name="Li S."/>
            <person name="Zhang Y."/>
            <person name="Fang M."/>
            <person name="Ma L."/>
            <person name="Zhao Y."/>
            <person name="Jiang S."/>
        </authorList>
    </citation>
    <scope>NUCLEOTIDE SEQUENCE [LARGE SCALE GENOMIC DNA]</scope>
</reference>
<dbReference type="SMART" id="SM00343">
    <property type="entry name" value="ZnF_C2HC"/>
    <property type="match status" value="1"/>
</dbReference>
<evidence type="ECO:0000256" key="2">
    <source>
        <dbReference type="SAM" id="MobiDB-lite"/>
    </source>
</evidence>
<organism evidence="4 5">
    <name type="scientific">Pyrus ussuriensis x Pyrus communis</name>
    <dbReference type="NCBI Taxonomy" id="2448454"/>
    <lineage>
        <taxon>Eukaryota</taxon>
        <taxon>Viridiplantae</taxon>
        <taxon>Streptophyta</taxon>
        <taxon>Embryophyta</taxon>
        <taxon>Tracheophyta</taxon>
        <taxon>Spermatophyta</taxon>
        <taxon>Magnoliopsida</taxon>
        <taxon>eudicotyledons</taxon>
        <taxon>Gunneridae</taxon>
        <taxon>Pentapetalae</taxon>
        <taxon>rosids</taxon>
        <taxon>fabids</taxon>
        <taxon>Rosales</taxon>
        <taxon>Rosaceae</taxon>
        <taxon>Amygdaloideae</taxon>
        <taxon>Maleae</taxon>
        <taxon>Pyrus</taxon>
    </lineage>
</organism>
<evidence type="ECO:0000259" key="3">
    <source>
        <dbReference type="PROSITE" id="PS50158"/>
    </source>
</evidence>
<evidence type="ECO:0000313" key="5">
    <source>
        <dbReference type="Proteomes" id="UP000327157"/>
    </source>
</evidence>
<reference evidence="4 5" key="3">
    <citation type="submission" date="2019-11" db="EMBL/GenBank/DDBJ databases">
        <title>A de novo genome assembly of a pear dwarfing rootstock.</title>
        <authorList>
            <person name="Wang F."/>
            <person name="Wang J."/>
            <person name="Li S."/>
            <person name="Zhang Y."/>
            <person name="Fang M."/>
            <person name="Ma L."/>
            <person name="Zhao Y."/>
            <person name="Jiang S."/>
        </authorList>
    </citation>
    <scope>NUCLEOTIDE SEQUENCE [LARGE SCALE GENOMIC DNA]</scope>
    <source>
        <strain evidence="4">S2</strain>
        <tissue evidence="4">Leaf</tissue>
    </source>
</reference>
<dbReference type="EMBL" id="SMOL01000768">
    <property type="protein sequence ID" value="KAB2597287.1"/>
    <property type="molecule type" value="Genomic_DNA"/>
</dbReference>
<evidence type="ECO:0000256" key="1">
    <source>
        <dbReference type="PROSITE-ProRule" id="PRU00047"/>
    </source>
</evidence>
<dbReference type="Proteomes" id="UP000327157">
    <property type="component" value="Chromosome 1"/>
</dbReference>
<dbReference type="PROSITE" id="PS50158">
    <property type="entry name" value="ZF_CCHC"/>
    <property type="match status" value="1"/>
</dbReference>
<accession>A0A5N5F2T9</accession>
<dbReference type="Gene3D" id="4.10.60.10">
    <property type="entry name" value="Zinc finger, CCHC-type"/>
    <property type="match status" value="1"/>
</dbReference>
<protein>
    <recommendedName>
        <fullName evidence="3">CCHC-type domain-containing protein</fullName>
    </recommendedName>
</protein>
<dbReference type="GO" id="GO:0003676">
    <property type="term" value="F:nucleic acid binding"/>
    <property type="evidence" value="ECO:0007669"/>
    <property type="project" value="InterPro"/>
</dbReference>
<proteinExistence type="predicted"/>
<dbReference type="Pfam" id="PF00098">
    <property type="entry name" value="zf-CCHC"/>
    <property type="match status" value="1"/>
</dbReference>
<keyword evidence="1" id="KW-0863">Zinc-finger</keyword>
<keyword evidence="1" id="KW-0479">Metal-binding</keyword>
<dbReference type="AlphaFoldDB" id="A0A5N5F2T9"/>
<feature type="region of interest" description="Disordered" evidence="2">
    <location>
        <begin position="19"/>
        <end position="60"/>
    </location>
</feature>
<reference evidence="4 5" key="1">
    <citation type="submission" date="2019-09" db="EMBL/GenBank/DDBJ databases">
        <authorList>
            <person name="Ou C."/>
        </authorList>
    </citation>
    <scope>NUCLEOTIDE SEQUENCE [LARGE SCALE GENOMIC DNA]</scope>
    <source>
        <strain evidence="4">S2</strain>
        <tissue evidence="4">Leaf</tissue>
    </source>
</reference>
<name>A0A5N5F2T9_9ROSA</name>
<sequence length="219" mass="24124">MGTSTPYSTHQEFFEVLLRVKDSENAPDDSDEEEEKGNAQKNNTNKDKWQQRNPNSSTAPLCRRCKNHHFRECRQGGSGRCFTCGHMGHRANQCPQNQQKPQPPALPPAVPLQQIQGPSGYTPTGYGGAYRYQGVFRGSIPVSNLSILSGAVDHSGILEDSSRTLRLPLAVLICRGSLISPVRNRVSKDEIEIGRYLGRESEAIVKEKMLGLSSLCGAE</sequence>
<feature type="compositionally biased region" description="Acidic residues" evidence="2">
    <location>
        <begin position="25"/>
        <end position="35"/>
    </location>
</feature>
<dbReference type="InterPro" id="IPR001878">
    <property type="entry name" value="Znf_CCHC"/>
</dbReference>
<dbReference type="InterPro" id="IPR036875">
    <property type="entry name" value="Znf_CCHC_sf"/>
</dbReference>
<feature type="domain" description="CCHC-type" evidence="3">
    <location>
        <begin position="80"/>
        <end position="96"/>
    </location>
</feature>
<keyword evidence="5" id="KW-1185">Reference proteome</keyword>
<comment type="caution">
    <text evidence="4">The sequence shown here is derived from an EMBL/GenBank/DDBJ whole genome shotgun (WGS) entry which is preliminary data.</text>
</comment>
<keyword evidence="1" id="KW-0862">Zinc</keyword>
<gene>
    <name evidence="4" type="ORF">D8674_000207</name>
</gene>
<evidence type="ECO:0000313" key="4">
    <source>
        <dbReference type="EMBL" id="KAB2597287.1"/>
    </source>
</evidence>
<dbReference type="SUPFAM" id="SSF57756">
    <property type="entry name" value="Retrovirus zinc finger-like domains"/>
    <property type="match status" value="1"/>
</dbReference>
<dbReference type="GO" id="GO:0008270">
    <property type="term" value="F:zinc ion binding"/>
    <property type="evidence" value="ECO:0007669"/>
    <property type="project" value="UniProtKB-KW"/>
</dbReference>
<dbReference type="OrthoDB" id="1108027at2759"/>